<keyword evidence="2" id="KW-1185">Reference proteome</keyword>
<protein>
    <submittedName>
        <fullName evidence="1">Uncharacterized protein</fullName>
    </submittedName>
</protein>
<dbReference type="Proteomes" id="UP001372714">
    <property type="component" value="Chromosome"/>
</dbReference>
<dbReference type="RefSeq" id="WP_338545442.1">
    <property type="nucleotide sequence ID" value="NZ_CP145723.1"/>
</dbReference>
<name>A0ABZ2FNW6_9PSED</name>
<reference evidence="1 2" key="1">
    <citation type="submission" date="2024-02" db="EMBL/GenBank/DDBJ databases">
        <title>The whole genome sequence of Pseudomonas benzopyrenica MLY92.</title>
        <authorList>
            <person name="Liu Y."/>
        </authorList>
    </citation>
    <scope>NUCLEOTIDE SEQUENCE [LARGE SCALE GENOMIC DNA]</scope>
    <source>
        <strain evidence="1 2">MLY92</strain>
    </source>
</reference>
<evidence type="ECO:0000313" key="1">
    <source>
        <dbReference type="EMBL" id="WWM66522.1"/>
    </source>
</evidence>
<dbReference type="EMBL" id="CP145723">
    <property type="protein sequence ID" value="WWM66522.1"/>
    <property type="molecule type" value="Genomic_DNA"/>
</dbReference>
<sequence>MSLESSPIDRWRQILRAIIGLDPDGLQEHASSKAAKPLSYRALELLKGWRKVWAAALCRRSQAGCKAGERRAISASGIVFTFLHISRKPLIIKEICSAIAIYIFFTGKSVIRRRNAGFVSIKGLNALIVS</sequence>
<organism evidence="1 2">
    <name type="scientific">Pseudomonas benzopyrenica</name>
    <dbReference type="NCBI Taxonomy" id="2993566"/>
    <lineage>
        <taxon>Bacteria</taxon>
        <taxon>Pseudomonadati</taxon>
        <taxon>Pseudomonadota</taxon>
        <taxon>Gammaproteobacteria</taxon>
        <taxon>Pseudomonadales</taxon>
        <taxon>Pseudomonadaceae</taxon>
        <taxon>Pseudomonas</taxon>
    </lineage>
</organism>
<proteinExistence type="predicted"/>
<gene>
    <name evidence="1" type="ORF">V6W80_22875</name>
</gene>
<accession>A0ABZ2FNW6</accession>
<evidence type="ECO:0000313" key="2">
    <source>
        <dbReference type="Proteomes" id="UP001372714"/>
    </source>
</evidence>